<feature type="transmembrane region" description="Helical" evidence="1">
    <location>
        <begin position="31"/>
        <end position="53"/>
    </location>
</feature>
<organism evidence="2 3">
    <name type="scientific">Caenorhabditis remanei</name>
    <name type="common">Caenorhabditis vulgaris</name>
    <dbReference type="NCBI Taxonomy" id="31234"/>
    <lineage>
        <taxon>Eukaryota</taxon>
        <taxon>Metazoa</taxon>
        <taxon>Ecdysozoa</taxon>
        <taxon>Nematoda</taxon>
        <taxon>Chromadorea</taxon>
        <taxon>Rhabditida</taxon>
        <taxon>Rhabditina</taxon>
        <taxon>Rhabditomorpha</taxon>
        <taxon>Rhabditoidea</taxon>
        <taxon>Rhabditidae</taxon>
        <taxon>Peloderinae</taxon>
        <taxon>Caenorhabditis</taxon>
    </lineage>
</organism>
<dbReference type="KEGG" id="crq:GCK72_015957"/>
<gene>
    <name evidence="2" type="ORF">GCK72_015957</name>
</gene>
<dbReference type="RefSeq" id="XP_053586005.1">
    <property type="nucleotide sequence ID" value="XM_053731233.1"/>
</dbReference>
<evidence type="ECO:0000313" key="2">
    <source>
        <dbReference type="EMBL" id="KAF1759490.1"/>
    </source>
</evidence>
<dbReference type="CTD" id="9828248"/>
<keyword evidence="1" id="KW-0812">Transmembrane</keyword>
<keyword evidence="1" id="KW-1133">Transmembrane helix</keyword>
<name>A0A6A5GVG5_CAERE</name>
<dbReference type="EMBL" id="WUAV01000004">
    <property type="protein sequence ID" value="KAF1759490.1"/>
    <property type="molecule type" value="Genomic_DNA"/>
</dbReference>
<proteinExistence type="predicted"/>
<evidence type="ECO:0000313" key="3">
    <source>
        <dbReference type="Proteomes" id="UP000483820"/>
    </source>
</evidence>
<dbReference type="Proteomes" id="UP000483820">
    <property type="component" value="Chromosome IV"/>
</dbReference>
<accession>A0A6A5GVG5</accession>
<dbReference type="GeneID" id="9828248"/>
<evidence type="ECO:0000256" key="1">
    <source>
        <dbReference type="SAM" id="Phobius"/>
    </source>
</evidence>
<keyword evidence="1" id="KW-0472">Membrane</keyword>
<comment type="caution">
    <text evidence="2">The sequence shown here is derived from an EMBL/GenBank/DDBJ whole genome shotgun (WGS) entry which is preliminary data.</text>
</comment>
<protein>
    <submittedName>
        <fullName evidence="2">Uncharacterized protein</fullName>
    </submittedName>
</protein>
<sequence>MSLSTAIPITYFTSSPSGASSGASDKEDHWLLNTLATAALGTIGVVIIVFNLIGNFGNFNVIYATWRSKNLQTNRSTVTQTSGITEKL</sequence>
<reference evidence="2 3" key="1">
    <citation type="submission" date="2019-12" db="EMBL/GenBank/DDBJ databases">
        <title>Chromosome-level assembly of the Caenorhabditis remanei genome.</title>
        <authorList>
            <person name="Teterina A.A."/>
            <person name="Willis J.H."/>
            <person name="Phillips P.C."/>
        </authorList>
    </citation>
    <scope>NUCLEOTIDE SEQUENCE [LARGE SCALE GENOMIC DNA]</scope>
    <source>
        <strain evidence="2 3">PX506</strain>
        <tissue evidence="2">Whole organism</tissue>
    </source>
</reference>
<dbReference type="AlphaFoldDB" id="A0A6A5GVG5"/>